<name>A0A855FV73_9NEIS</name>
<proteinExistence type="predicted"/>
<dbReference type="SMART" id="SM00382">
    <property type="entry name" value="AAA"/>
    <property type="match status" value="1"/>
</dbReference>
<organism evidence="2 3">
    <name type="scientific">Snodgrassella alvi</name>
    <dbReference type="NCBI Taxonomy" id="1196083"/>
    <lineage>
        <taxon>Bacteria</taxon>
        <taxon>Pseudomonadati</taxon>
        <taxon>Pseudomonadota</taxon>
        <taxon>Betaproteobacteria</taxon>
        <taxon>Neisseriales</taxon>
        <taxon>Neisseriaceae</taxon>
        <taxon>Snodgrassella</taxon>
    </lineage>
</organism>
<protein>
    <recommendedName>
        <fullName evidence="1">AAA+ ATPase domain-containing protein</fullName>
    </recommendedName>
</protein>
<evidence type="ECO:0000313" key="3">
    <source>
        <dbReference type="Proteomes" id="UP000230463"/>
    </source>
</evidence>
<dbReference type="GO" id="GO:0016887">
    <property type="term" value="F:ATP hydrolysis activity"/>
    <property type="evidence" value="ECO:0007669"/>
    <property type="project" value="InterPro"/>
</dbReference>
<evidence type="ECO:0000259" key="1">
    <source>
        <dbReference type="SMART" id="SM00382"/>
    </source>
</evidence>
<dbReference type="RefSeq" id="WP_100124120.1">
    <property type="nucleotide sequence ID" value="NZ_MEIU01000061.1"/>
</dbReference>
<comment type="caution">
    <text evidence="2">The sequence shown here is derived from an EMBL/GenBank/DDBJ whole genome shotgun (WGS) entry which is preliminary data.</text>
</comment>
<dbReference type="PANTHER" id="PTHR43581">
    <property type="entry name" value="ATP/GTP PHOSPHATASE"/>
    <property type="match status" value="1"/>
</dbReference>
<dbReference type="InterPro" id="IPR027417">
    <property type="entry name" value="P-loop_NTPase"/>
</dbReference>
<accession>A0A855FV73</accession>
<dbReference type="AlphaFoldDB" id="A0A855FV73"/>
<dbReference type="SUPFAM" id="SSF52540">
    <property type="entry name" value="P-loop containing nucleoside triphosphate hydrolases"/>
    <property type="match status" value="1"/>
</dbReference>
<dbReference type="Proteomes" id="UP000230463">
    <property type="component" value="Unassembled WGS sequence"/>
</dbReference>
<feature type="domain" description="AAA+ ATPase" evidence="1">
    <location>
        <begin position="25"/>
        <end position="380"/>
    </location>
</feature>
<dbReference type="GO" id="GO:0005524">
    <property type="term" value="F:ATP binding"/>
    <property type="evidence" value="ECO:0007669"/>
    <property type="project" value="InterPro"/>
</dbReference>
<dbReference type="InterPro" id="IPR041685">
    <property type="entry name" value="AAA_GajA/Old/RecF-like"/>
</dbReference>
<dbReference type="PANTHER" id="PTHR43581:SF4">
    <property type="entry name" value="ATP_GTP PHOSPHATASE"/>
    <property type="match status" value="1"/>
</dbReference>
<dbReference type="EMBL" id="MEIU01000061">
    <property type="protein sequence ID" value="PIT59282.1"/>
    <property type="molecule type" value="Genomic_DNA"/>
</dbReference>
<sequence>MLKLEEIEFSEVGFRKLQNIKIKIAPRLTAIAGHNGIGKSTILGLIAHCSGLTRGEKSFFNKTFQSNFQEAFYLDYYDDFKKIESENNISKKHSIILQYKLNNQLTINKFYSLNLQKHPIEKKLYKSHMVKVIPKKTNTNTRQVDQKNHTDANNKSKLSGSKILIWRLRIIPRTIAPEKISSYSMHNSEILNQKEAEHLMGSAKIPIPTIYLGMSRMTPIGEFDVTLIDKKISMRMDNEDKIFIQEAFNKVLSTSTDRNEITTHVFTSSKKGSCVPSFEYNSFAISLGQDSLSSIITALASFNRLKRVQEANYKGGILVIDEVDAGLHPRAQENLVELLHCKAKKLNLQIIITTHSLTILKSILDKNDKTREKINDVVYLKDSNYPQLMENPTYTKIKNDMLVLPPVEPKTEPIKIYFEDEEAIFFFKQILKFKNITNYTDYFGKELKLIAISVGCNVLMALHKGDEYFRKIILIPDNDVYNSKNNRNNIDKNDLICPLPGNKEFNENTKQGDRPPESILYKYLFKKVHDKSDSSVRNFWINMPNGYTSDYVSERVLTLSKNGNVIKYERDRYKNWFRTHLKFFEESKLILFWCQENQTEIDNFIRRLKSAIELVSQSKE</sequence>
<evidence type="ECO:0000313" key="2">
    <source>
        <dbReference type="EMBL" id="PIT59282.1"/>
    </source>
</evidence>
<dbReference type="InterPro" id="IPR051396">
    <property type="entry name" value="Bact_Antivir_Def_Nuclease"/>
</dbReference>
<gene>
    <name evidence="2" type="ORF">BHC57_09450</name>
</gene>
<reference evidence="2 3" key="1">
    <citation type="journal article" date="2017" name="MBio">
        <title>Type VI secretion-mediated competition in the bee gut microbiome.</title>
        <authorList>
            <person name="Steele M.I."/>
            <person name="Kwong W.K."/>
            <person name="Powell J.E."/>
            <person name="Whiteley M."/>
            <person name="Moran N.A."/>
        </authorList>
    </citation>
    <scope>NUCLEOTIDE SEQUENCE [LARGE SCALE GENOMIC DNA]</scope>
    <source>
        <strain evidence="2 3">HK3</strain>
    </source>
</reference>
<dbReference type="Gene3D" id="3.40.50.300">
    <property type="entry name" value="P-loop containing nucleotide triphosphate hydrolases"/>
    <property type="match status" value="2"/>
</dbReference>
<dbReference type="CDD" id="cd00267">
    <property type="entry name" value="ABC_ATPase"/>
    <property type="match status" value="2"/>
</dbReference>
<dbReference type="Pfam" id="PF13175">
    <property type="entry name" value="AAA_15"/>
    <property type="match status" value="1"/>
</dbReference>
<dbReference type="InterPro" id="IPR003593">
    <property type="entry name" value="AAA+_ATPase"/>
</dbReference>